<evidence type="ECO:0000256" key="1">
    <source>
        <dbReference type="ARBA" id="ARBA00004202"/>
    </source>
</evidence>
<dbReference type="PROSITE" id="PS00211">
    <property type="entry name" value="ABC_TRANSPORTER_1"/>
    <property type="match status" value="1"/>
</dbReference>
<dbReference type="EMBL" id="LS974202">
    <property type="protein sequence ID" value="SSC11508.1"/>
    <property type="molecule type" value="Genomic_DNA"/>
</dbReference>
<dbReference type="FunFam" id="3.40.50.300:FF:000016">
    <property type="entry name" value="Oligopeptide ABC transporter ATP-binding component"/>
    <property type="match status" value="1"/>
</dbReference>
<keyword evidence="3" id="KW-0813">Transport</keyword>
<evidence type="ECO:0000256" key="2">
    <source>
        <dbReference type="ARBA" id="ARBA00005417"/>
    </source>
</evidence>
<dbReference type="PANTHER" id="PTHR43297">
    <property type="entry name" value="OLIGOPEPTIDE TRANSPORT ATP-BINDING PROTEIN APPD"/>
    <property type="match status" value="1"/>
</dbReference>
<dbReference type="GO" id="GO:0016887">
    <property type="term" value="F:ATP hydrolysis activity"/>
    <property type="evidence" value="ECO:0007669"/>
    <property type="project" value="InterPro"/>
</dbReference>
<dbReference type="InterPro" id="IPR017871">
    <property type="entry name" value="ABC_transporter-like_CS"/>
</dbReference>
<dbReference type="InterPro" id="IPR003439">
    <property type="entry name" value="ABC_transporter-like_ATP-bd"/>
</dbReference>
<keyword evidence="9" id="KW-0472">Membrane</keyword>
<dbReference type="Pfam" id="PF08352">
    <property type="entry name" value="oligo_HPY"/>
    <property type="match status" value="1"/>
</dbReference>
<evidence type="ECO:0000256" key="5">
    <source>
        <dbReference type="ARBA" id="ARBA00022519"/>
    </source>
</evidence>
<evidence type="ECO:0000256" key="7">
    <source>
        <dbReference type="ARBA" id="ARBA00022840"/>
    </source>
</evidence>
<dbReference type="Gene3D" id="3.40.50.300">
    <property type="entry name" value="P-loop containing nucleotide triphosphate hydrolases"/>
    <property type="match status" value="1"/>
</dbReference>
<keyword evidence="8" id="KW-1278">Translocase</keyword>
<reference evidence="11 12" key="1">
    <citation type="submission" date="2017-01" db="EMBL/GenBank/DDBJ databases">
        <authorList>
            <person name="Erauso G."/>
        </authorList>
    </citation>
    <scope>NUCLEOTIDE SEQUENCE [LARGE SCALE GENOMIC DNA]</scope>
    <source>
        <strain evidence="11">MESINF1</strain>
    </source>
</reference>
<gene>
    <name evidence="11" type="primary">oppD</name>
    <name evidence="11" type="ORF">MESINF_0059</name>
</gene>
<dbReference type="SUPFAM" id="SSF52540">
    <property type="entry name" value="P-loop containing nucleoside triphosphate hydrolases"/>
    <property type="match status" value="1"/>
</dbReference>
<evidence type="ECO:0000256" key="8">
    <source>
        <dbReference type="ARBA" id="ARBA00022967"/>
    </source>
</evidence>
<evidence type="ECO:0000256" key="6">
    <source>
        <dbReference type="ARBA" id="ARBA00022741"/>
    </source>
</evidence>
<keyword evidence="6" id="KW-0547">Nucleotide-binding</keyword>
<dbReference type="GO" id="GO:0005524">
    <property type="term" value="F:ATP binding"/>
    <property type="evidence" value="ECO:0007669"/>
    <property type="project" value="UniProtKB-KW"/>
</dbReference>
<evidence type="ECO:0000256" key="4">
    <source>
        <dbReference type="ARBA" id="ARBA00022475"/>
    </source>
</evidence>
<feature type="domain" description="ABC transporter" evidence="10">
    <location>
        <begin position="6"/>
        <end position="259"/>
    </location>
</feature>
<dbReference type="SMART" id="SM00382">
    <property type="entry name" value="AAA"/>
    <property type="match status" value="1"/>
</dbReference>
<dbReference type="InterPro" id="IPR027417">
    <property type="entry name" value="P-loop_NTPase"/>
</dbReference>
<dbReference type="AlphaFoldDB" id="A0A7Z7LCH0"/>
<dbReference type="KEGG" id="minf:MESINF_0059"/>
<protein>
    <submittedName>
        <fullName evidence="11">Oligopeptide transport ATP-binding protein OppD</fullName>
    </submittedName>
</protein>
<dbReference type="Proteomes" id="UP000250796">
    <property type="component" value="Chromosome MESINF"/>
</dbReference>
<accession>A0A7Z7LCH0</accession>
<evidence type="ECO:0000256" key="9">
    <source>
        <dbReference type="ARBA" id="ARBA00023136"/>
    </source>
</evidence>
<dbReference type="InterPro" id="IPR003593">
    <property type="entry name" value="AAA+_ATPase"/>
</dbReference>
<dbReference type="PANTHER" id="PTHR43297:SF14">
    <property type="entry name" value="ATPASE AAA-TYPE CORE DOMAIN-CONTAINING PROTEIN"/>
    <property type="match status" value="1"/>
</dbReference>
<dbReference type="InterPro" id="IPR013563">
    <property type="entry name" value="Oligopep_ABC_C"/>
</dbReference>
<dbReference type="InterPro" id="IPR050388">
    <property type="entry name" value="ABC_Ni/Peptide_Import"/>
</dbReference>
<comment type="subcellular location">
    <subcellularLocation>
        <location evidence="1">Cell membrane</location>
        <topology evidence="1">Peripheral membrane protein</topology>
    </subcellularLocation>
</comment>
<evidence type="ECO:0000313" key="12">
    <source>
        <dbReference type="Proteomes" id="UP000250796"/>
    </source>
</evidence>
<dbReference type="NCBIfam" id="TIGR01727">
    <property type="entry name" value="oligo_HPY"/>
    <property type="match status" value="1"/>
</dbReference>
<dbReference type="GO" id="GO:0015833">
    <property type="term" value="P:peptide transport"/>
    <property type="evidence" value="ECO:0007669"/>
    <property type="project" value="InterPro"/>
</dbReference>
<evidence type="ECO:0000256" key="3">
    <source>
        <dbReference type="ARBA" id="ARBA00022448"/>
    </source>
</evidence>
<comment type="similarity">
    <text evidence="2">Belongs to the ABC transporter superfamily.</text>
</comment>
<dbReference type="PROSITE" id="PS50893">
    <property type="entry name" value="ABC_TRANSPORTER_2"/>
    <property type="match status" value="1"/>
</dbReference>
<sequence>MNNRVLEVRDLKMHYIIKGGSVKAVDGVTFTLDKGEALGVVGESGCGKTSLAMAILKLLTENASFVSGNIFFSKDGNKTDLVRLGEEEMRRYRWKEISMIFQAAMNSLNPVYRVGDQISEAMKTHFPSISKEEISERISHLFRLVGLDPARMNCYPHEYSGGMKQRAIIAMALVCDPAIVIADEPTTALDVIVQGRILKRLRNIQEESKTSIIYISHDIAAIAQVCDRIAIMYAGKIVELAGTAAIFNRPAHHYTAALMAAFPSITGQKKRLVAIEGEPPDLVNPPVGCRFASRCSSAERICFESEPKSMEIAENHLTACHFPLGVGVHA</sequence>
<organism evidence="11 12">
    <name type="scientific">Mesotoga infera</name>
    <dbReference type="NCBI Taxonomy" id="1236046"/>
    <lineage>
        <taxon>Bacteria</taxon>
        <taxon>Thermotogati</taxon>
        <taxon>Thermotogota</taxon>
        <taxon>Thermotogae</taxon>
        <taxon>Kosmotogales</taxon>
        <taxon>Kosmotogaceae</taxon>
        <taxon>Mesotoga</taxon>
    </lineage>
</organism>
<dbReference type="CDD" id="cd03257">
    <property type="entry name" value="ABC_NikE_OppD_transporters"/>
    <property type="match status" value="1"/>
</dbReference>
<keyword evidence="5" id="KW-0997">Cell inner membrane</keyword>
<dbReference type="RefSeq" id="WP_197712691.1">
    <property type="nucleotide sequence ID" value="NZ_LS974202.1"/>
</dbReference>
<evidence type="ECO:0000313" key="11">
    <source>
        <dbReference type="EMBL" id="SSC11508.1"/>
    </source>
</evidence>
<evidence type="ECO:0000259" key="10">
    <source>
        <dbReference type="PROSITE" id="PS50893"/>
    </source>
</evidence>
<dbReference type="Pfam" id="PF00005">
    <property type="entry name" value="ABC_tran"/>
    <property type="match status" value="1"/>
</dbReference>
<keyword evidence="4" id="KW-1003">Cell membrane</keyword>
<dbReference type="GO" id="GO:0005886">
    <property type="term" value="C:plasma membrane"/>
    <property type="evidence" value="ECO:0007669"/>
    <property type="project" value="UniProtKB-SubCell"/>
</dbReference>
<keyword evidence="7 11" id="KW-0067">ATP-binding</keyword>
<name>A0A7Z7LCH0_9BACT</name>
<proteinExistence type="inferred from homology"/>
<keyword evidence="12" id="KW-1185">Reference proteome</keyword>